<name>A0A9P6MDF3_9FUNG</name>
<keyword evidence="4" id="KW-0560">Oxidoreductase</keyword>
<feature type="domain" description="FAD-binding" evidence="5">
    <location>
        <begin position="245"/>
        <end position="304"/>
    </location>
</feature>
<keyword evidence="7" id="KW-1185">Reference proteome</keyword>
<evidence type="ECO:0000313" key="7">
    <source>
        <dbReference type="Proteomes" id="UP000749646"/>
    </source>
</evidence>
<protein>
    <recommendedName>
        <fullName evidence="5">FAD-binding domain-containing protein</fullName>
    </recommendedName>
</protein>
<dbReference type="PANTHER" id="PTHR47356:SF2">
    <property type="entry name" value="FAD-BINDING DOMAIN-CONTAINING PROTEIN-RELATED"/>
    <property type="match status" value="1"/>
</dbReference>
<dbReference type="InterPro" id="IPR050562">
    <property type="entry name" value="FAD_mOase_fung"/>
</dbReference>
<dbReference type="EMBL" id="JAAAHW010001919">
    <property type="protein sequence ID" value="KAF9993185.1"/>
    <property type="molecule type" value="Genomic_DNA"/>
</dbReference>
<evidence type="ECO:0000256" key="2">
    <source>
        <dbReference type="ARBA" id="ARBA00022630"/>
    </source>
</evidence>
<evidence type="ECO:0000313" key="6">
    <source>
        <dbReference type="EMBL" id="KAF9993185.1"/>
    </source>
</evidence>
<accession>A0A9P6MDF3</accession>
<evidence type="ECO:0000259" key="5">
    <source>
        <dbReference type="Pfam" id="PF01494"/>
    </source>
</evidence>
<evidence type="ECO:0000256" key="3">
    <source>
        <dbReference type="ARBA" id="ARBA00022827"/>
    </source>
</evidence>
<dbReference type="GO" id="GO:0071949">
    <property type="term" value="F:FAD binding"/>
    <property type="evidence" value="ECO:0007669"/>
    <property type="project" value="InterPro"/>
</dbReference>
<dbReference type="InterPro" id="IPR036188">
    <property type="entry name" value="FAD/NAD-bd_sf"/>
</dbReference>
<keyword evidence="2" id="KW-0285">Flavoprotein</keyword>
<comment type="caution">
    <text evidence="6">The sequence shown here is derived from an EMBL/GenBank/DDBJ whole genome shotgun (WGS) entry which is preliminary data.</text>
</comment>
<dbReference type="GO" id="GO:0004497">
    <property type="term" value="F:monooxygenase activity"/>
    <property type="evidence" value="ECO:0007669"/>
    <property type="project" value="InterPro"/>
</dbReference>
<proteinExistence type="inferred from homology"/>
<gene>
    <name evidence="6" type="ORF">BGZ65_011333</name>
</gene>
<sequence>MSVSVNIMPVFEQLGLLDELLSFSVWYNYSTIYDNKLGVIGTVGWKEQKQICGYDKILFARPQFHDLLMRQIPASKLTLGKRVLRTEEKEDKVLIHCSDNSTYAGDILIGADGAYSSVRQSLYKRLDEQGILPKSDLENLELGYNCMVGMTDPLDPEKYKELKDNYAHYTAILGKQRLSWGVVNITNNQICWILLNQFDDADAAAEQRFRNSEWGPESTEVMVKDFRDCLNPYGGTVGELIDATPKERRSKVFLEEKLFETWHHGRTALIGDAAHKMIPAAAQGAINAMQDAVILANCLYDMPDTSAKSIHAAFQDYFDQRYEHAKVQLDISKVMGK</sequence>
<dbReference type="Gene3D" id="3.50.50.60">
    <property type="entry name" value="FAD/NAD(P)-binding domain"/>
    <property type="match status" value="1"/>
</dbReference>
<evidence type="ECO:0000256" key="1">
    <source>
        <dbReference type="ARBA" id="ARBA00007992"/>
    </source>
</evidence>
<comment type="similarity">
    <text evidence="1">Belongs to the paxM FAD-dependent monooxygenase family.</text>
</comment>
<dbReference type="PRINTS" id="PR00420">
    <property type="entry name" value="RNGMNOXGNASE"/>
</dbReference>
<dbReference type="InterPro" id="IPR002938">
    <property type="entry name" value="FAD-bd"/>
</dbReference>
<reference evidence="6" key="1">
    <citation type="journal article" date="2020" name="Fungal Divers.">
        <title>Resolving the Mortierellaceae phylogeny through synthesis of multi-gene phylogenetics and phylogenomics.</title>
        <authorList>
            <person name="Vandepol N."/>
            <person name="Liber J."/>
            <person name="Desiro A."/>
            <person name="Na H."/>
            <person name="Kennedy M."/>
            <person name="Barry K."/>
            <person name="Grigoriev I.V."/>
            <person name="Miller A.N."/>
            <person name="O'Donnell K."/>
            <person name="Stajich J.E."/>
            <person name="Bonito G."/>
        </authorList>
    </citation>
    <scope>NUCLEOTIDE SEQUENCE</scope>
    <source>
        <strain evidence="6">MES-2147</strain>
    </source>
</reference>
<dbReference type="Proteomes" id="UP000749646">
    <property type="component" value="Unassembled WGS sequence"/>
</dbReference>
<organism evidence="6 7">
    <name type="scientific">Modicella reniformis</name>
    <dbReference type="NCBI Taxonomy" id="1440133"/>
    <lineage>
        <taxon>Eukaryota</taxon>
        <taxon>Fungi</taxon>
        <taxon>Fungi incertae sedis</taxon>
        <taxon>Mucoromycota</taxon>
        <taxon>Mortierellomycotina</taxon>
        <taxon>Mortierellomycetes</taxon>
        <taxon>Mortierellales</taxon>
        <taxon>Mortierellaceae</taxon>
        <taxon>Modicella</taxon>
    </lineage>
</organism>
<dbReference type="AlphaFoldDB" id="A0A9P6MDF3"/>
<feature type="non-terminal residue" evidence="6">
    <location>
        <position position="337"/>
    </location>
</feature>
<dbReference type="PANTHER" id="PTHR47356">
    <property type="entry name" value="FAD-DEPENDENT MONOOXYGENASE ASQG-RELATED"/>
    <property type="match status" value="1"/>
</dbReference>
<dbReference type="SUPFAM" id="SSF51905">
    <property type="entry name" value="FAD/NAD(P)-binding domain"/>
    <property type="match status" value="1"/>
</dbReference>
<keyword evidence="3" id="KW-0274">FAD</keyword>
<dbReference type="OrthoDB" id="655030at2759"/>
<dbReference type="Pfam" id="PF01494">
    <property type="entry name" value="FAD_binding_3"/>
    <property type="match status" value="1"/>
</dbReference>
<evidence type="ECO:0000256" key="4">
    <source>
        <dbReference type="ARBA" id="ARBA00023002"/>
    </source>
</evidence>